<evidence type="ECO:0000256" key="5">
    <source>
        <dbReference type="SAM" id="MobiDB-lite"/>
    </source>
</evidence>
<feature type="transmembrane region" description="Helical" evidence="6">
    <location>
        <begin position="223"/>
        <end position="243"/>
    </location>
</feature>
<dbReference type="AlphaFoldDB" id="A0A5M6DIZ6"/>
<evidence type="ECO:0000256" key="6">
    <source>
        <dbReference type="SAM" id="Phobius"/>
    </source>
</evidence>
<dbReference type="GO" id="GO:0016020">
    <property type="term" value="C:membrane"/>
    <property type="evidence" value="ECO:0007669"/>
    <property type="project" value="UniProtKB-SubCell"/>
</dbReference>
<dbReference type="InterPro" id="IPR027359">
    <property type="entry name" value="Volt_channel_dom_sf"/>
</dbReference>
<reference evidence="7 8" key="1">
    <citation type="submission" date="2019-08" db="EMBL/GenBank/DDBJ databases">
        <authorList>
            <person name="Dhanesh K."/>
            <person name="Kumar G."/>
            <person name="Sasikala C."/>
            <person name="Venkata Ramana C."/>
        </authorList>
    </citation>
    <scope>NUCLEOTIDE SEQUENCE [LARGE SCALE GENOMIC DNA]</scope>
    <source>
        <strain evidence="7 8">JC645</strain>
    </source>
</reference>
<evidence type="ECO:0000313" key="7">
    <source>
        <dbReference type="EMBL" id="KAA5546179.1"/>
    </source>
</evidence>
<protein>
    <submittedName>
        <fullName evidence="7">Prefoldin subunit</fullName>
    </submittedName>
</protein>
<sequence>MKKRFDKSAWLRWFAGRNEVLMFTLSVLYLAGVAFLIVFWVDVPALLERARGLVDPKHLADSDWLLDMPSRLDRVVLVMMAGIWLVVIAEAVAHWLTRPWNRSTRRQHWCSLLFCLCPALRMGARSPEMHGRIWLPGLGWRQSGQRLQRQLERHFSVPMMAIALMIMPILIIEFFLKDQVAAYAWLRALLHFATGLIWFAFAAEFILMISVAEKKLDYCKRHWLDLAIIVLPFVSFLRSLSLAQTMRLTQVMRIQQLTNLARAYRLRGTALKAFRVLVLFDLHERILRVSDEKRIEKLEKKLGELERERRVLRQKIAKLKLKSDDPSDPGEQACLVPDGVSNSADQRNDQPDDPTVTTRQVSPNSPCLNQSTA</sequence>
<comment type="subcellular location">
    <subcellularLocation>
        <location evidence="1">Membrane</location>
        <topology evidence="1">Multi-pass membrane protein</topology>
    </subcellularLocation>
</comment>
<evidence type="ECO:0000256" key="4">
    <source>
        <dbReference type="ARBA" id="ARBA00023136"/>
    </source>
</evidence>
<feature type="region of interest" description="Disordered" evidence="5">
    <location>
        <begin position="321"/>
        <end position="373"/>
    </location>
</feature>
<feature type="transmembrane region" description="Helical" evidence="6">
    <location>
        <begin position="155"/>
        <end position="176"/>
    </location>
</feature>
<feature type="transmembrane region" description="Helical" evidence="6">
    <location>
        <begin position="20"/>
        <end position="41"/>
    </location>
</feature>
<comment type="caution">
    <text evidence="7">The sequence shown here is derived from an EMBL/GenBank/DDBJ whole genome shotgun (WGS) entry which is preliminary data.</text>
</comment>
<evidence type="ECO:0000256" key="2">
    <source>
        <dbReference type="ARBA" id="ARBA00022692"/>
    </source>
</evidence>
<keyword evidence="4 6" id="KW-0472">Membrane</keyword>
<organism evidence="7 8">
    <name type="scientific">Roseiconus nitratireducens</name>
    <dbReference type="NCBI Taxonomy" id="2605748"/>
    <lineage>
        <taxon>Bacteria</taxon>
        <taxon>Pseudomonadati</taxon>
        <taxon>Planctomycetota</taxon>
        <taxon>Planctomycetia</taxon>
        <taxon>Pirellulales</taxon>
        <taxon>Pirellulaceae</taxon>
        <taxon>Roseiconus</taxon>
    </lineage>
</organism>
<accession>A0A5M6DIZ6</accession>
<dbReference type="RefSeq" id="WP_150075185.1">
    <property type="nucleotide sequence ID" value="NZ_VWOX01000002.1"/>
</dbReference>
<feature type="compositionally biased region" description="Polar residues" evidence="5">
    <location>
        <begin position="355"/>
        <end position="373"/>
    </location>
</feature>
<evidence type="ECO:0000256" key="1">
    <source>
        <dbReference type="ARBA" id="ARBA00004141"/>
    </source>
</evidence>
<name>A0A5M6DIZ6_9BACT</name>
<feature type="transmembrane region" description="Helical" evidence="6">
    <location>
        <begin position="188"/>
        <end position="211"/>
    </location>
</feature>
<feature type="transmembrane region" description="Helical" evidence="6">
    <location>
        <begin position="75"/>
        <end position="96"/>
    </location>
</feature>
<evidence type="ECO:0000313" key="8">
    <source>
        <dbReference type="Proteomes" id="UP000324479"/>
    </source>
</evidence>
<dbReference type="Gene3D" id="1.20.120.350">
    <property type="entry name" value="Voltage-gated potassium channels. Chain C"/>
    <property type="match status" value="1"/>
</dbReference>
<keyword evidence="3 6" id="KW-1133">Transmembrane helix</keyword>
<dbReference type="Proteomes" id="UP000324479">
    <property type="component" value="Unassembled WGS sequence"/>
</dbReference>
<proteinExistence type="predicted"/>
<dbReference type="EMBL" id="VWOX01000002">
    <property type="protein sequence ID" value="KAA5546179.1"/>
    <property type="molecule type" value="Genomic_DNA"/>
</dbReference>
<keyword evidence="8" id="KW-1185">Reference proteome</keyword>
<evidence type="ECO:0000256" key="3">
    <source>
        <dbReference type="ARBA" id="ARBA00022989"/>
    </source>
</evidence>
<keyword evidence="2 6" id="KW-0812">Transmembrane</keyword>
<gene>
    <name evidence="7" type="ORF">FYK55_04605</name>
</gene>